<name>A0A0F9BZW7_9ZZZZ</name>
<evidence type="ECO:0000313" key="1">
    <source>
        <dbReference type="EMBL" id="KKL27480.1"/>
    </source>
</evidence>
<dbReference type="AlphaFoldDB" id="A0A0F9BZW7"/>
<dbReference type="SUPFAM" id="SSF53448">
    <property type="entry name" value="Nucleotide-diphospho-sugar transferases"/>
    <property type="match status" value="1"/>
</dbReference>
<reference evidence="1" key="1">
    <citation type="journal article" date="2015" name="Nature">
        <title>Complex archaea that bridge the gap between prokaryotes and eukaryotes.</title>
        <authorList>
            <person name="Spang A."/>
            <person name="Saw J.H."/>
            <person name="Jorgensen S.L."/>
            <person name="Zaremba-Niedzwiedzka K."/>
            <person name="Martijn J."/>
            <person name="Lind A.E."/>
            <person name="van Eijk R."/>
            <person name="Schleper C."/>
            <person name="Guy L."/>
            <person name="Ettema T.J."/>
        </authorList>
    </citation>
    <scope>NUCLEOTIDE SEQUENCE</scope>
</reference>
<sequence>MRFDLVIPTLDRKEKLIACLNSIIISKQNLDIHTYIYFSNKDELENFSKLYNTTSWITCKYTDYTKCSIFWNNHIKTMDAKAIVYLNDDILLYNDTLSKLITTYLKHFPDFDGVMGINQCNLPIEKIIQSAFGVIGSEYANRFPDRQVFCPEYYRFYGDYEIYLYAKSINKFYYAEDVKIEHLHGDYVKSRDKTHRIVRKFKEKDCPIFNVRQNKKYLWGHDFNIIGEKI</sequence>
<evidence type="ECO:0008006" key="2">
    <source>
        <dbReference type="Google" id="ProtNLM"/>
    </source>
</evidence>
<accession>A0A0F9BZW7</accession>
<protein>
    <recommendedName>
        <fullName evidence="2">Glycosyltransferase 2-like domain-containing protein</fullName>
    </recommendedName>
</protein>
<dbReference type="InterPro" id="IPR029044">
    <property type="entry name" value="Nucleotide-diphossugar_trans"/>
</dbReference>
<gene>
    <name evidence="1" type="ORF">LCGC14_2384700</name>
</gene>
<proteinExistence type="predicted"/>
<dbReference type="EMBL" id="LAZR01035450">
    <property type="protein sequence ID" value="KKL27480.1"/>
    <property type="molecule type" value="Genomic_DNA"/>
</dbReference>
<comment type="caution">
    <text evidence="1">The sequence shown here is derived from an EMBL/GenBank/DDBJ whole genome shotgun (WGS) entry which is preliminary data.</text>
</comment>
<organism evidence="1">
    <name type="scientific">marine sediment metagenome</name>
    <dbReference type="NCBI Taxonomy" id="412755"/>
    <lineage>
        <taxon>unclassified sequences</taxon>
        <taxon>metagenomes</taxon>
        <taxon>ecological metagenomes</taxon>
    </lineage>
</organism>